<keyword evidence="4" id="KW-0479">Metal-binding</keyword>
<dbReference type="Pfam" id="PF13247">
    <property type="entry name" value="Fer4_11"/>
    <property type="match status" value="1"/>
</dbReference>
<dbReference type="EMBL" id="FO203427">
    <property type="protein sequence ID" value="CCH49735.1"/>
    <property type="molecule type" value="Genomic_DNA"/>
</dbReference>
<dbReference type="NCBIfam" id="TIGR01409">
    <property type="entry name" value="TAT_signal_seq"/>
    <property type="match status" value="1"/>
</dbReference>
<dbReference type="Proteomes" id="UP000011724">
    <property type="component" value="Chromosome"/>
</dbReference>
<evidence type="ECO:0000259" key="8">
    <source>
        <dbReference type="PROSITE" id="PS51379"/>
    </source>
</evidence>
<reference evidence="9 10" key="1">
    <citation type="journal article" date="2013" name="PLoS ONE">
        <title>The first genomic and proteomic characterization of a deep-sea sulfate reducer: insights into the piezophilic lifestyle of Desulfovibrio piezophilus.</title>
        <authorList>
            <person name="Pradel N."/>
            <person name="Ji B."/>
            <person name="Gimenez G."/>
            <person name="Talla E."/>
            <person name="Lenoble P."/>
            <person name="Garel M."/>
            <person name="Tamburini C."/>
            <person name="Fourquet P."/>
            <person name="Lebrun R."/>
            <person name="Bertin P."/>
            <person name="Denis Y."/>
            <person name="Pophillat M."/>
            <person name="Barbe V."/>
            <person name="Ollivier B."/>
            <person name="Dolla A."/>
        </authorList>
    </citation>
    <scope>NUCLEOTIDE SEQUENCE [LARGE SCALE GENOMIC DNA]</scope>
    <source>
        <strain evidence="10">DSM 10523 / SB164P1</strain>
    </source>
</reference>
<accession>M1WMK0</accession>
<feature type="chain" id="PRO_5004019346" evidence="7">
    <location>
        <begin position="41"/>
        <end position="269"/>
    </location>
</feature>
<dbReference type="InterPro" id="IPR019546">
    <property type="entry name" value="TAT_signal_bac_arc"/>
</dbReference>
<keyword evidence="6" id="KW-0411">Iron-sulfur</keyword>
<organism evidence="9 10">
    <name type="scientific">Pseudodesulfovibrio piezophilus (strain DSM 21447 / JCM 15486 / C1TLV30)</name>
    <name type="common">Desulfovibrio piezophilus</name>
    <dbReference type="NCBI Taxonomy" id="1322246"/>
    <lineage>
        <taxon>Bacteria</taxon>
        <taxon>Pseudomonadati</taxon>
        <taxon>Thermodesulfobacteriota</taxon>
        <taxon>Desulfovibrionia</taxon>
        <taxon>Desulfovibrionales</taxon>
        <taxon>Desulfovibrionaceae</taxon>
    </lineage>
</organism>
<dbReference type="PROSITE" id="PS51379">
    <property type="entry name" value="4FE4S_FER_2"/>
    <property type="match status" value="1"/>
</dbReference>
<comment type="subcellular location">
    <subcellularLocation>
        <location evidence="1">Periplasm</location>
    </subcellularLocation>
</comment>
<evidence type="ECO:0000313" key="10">
    <source>
        <dbReference type="Proteomes" id="UP000011724"/>
    </source>
</evidence>
<comment type="subunit">
    <text evidence="2">Heterodimer of a large and a small subunit.</text>
</comment>
<evidence type="ECO:0000313" key="9">
    <source>
        <dbReference type="EMBL" id="CCH49735.1"/>
    </source>
</evidence>
<dbReference type="InterPro" id="IPR017896">
    <property type="entry name" value="4Fe4S_Fe-S-bd"/>
</dbReference>
<keyword evidence="7" id="KW-0732">Signal</keyword>
<dbReference type="HOGENOM" id="CLU_043374_1_0_7"/>
<dbReference type="KEGG" id="dpi:BN4_12500"/>
<dbReference type="PROSITE" id="PS51318">
    <property type="entry name" value="TAT"/>
    <property type="match status" value="1"/>
</dbReference>
<dbReference type="CDD" id="cd10551">
    <property type="entry name" value="PsrB"/>
    <property type="match status" value="1"/>
</dbReference>
<dbReference type="PROSITE" id="PS00198">
    <property type="entry name" value="4FE4S_FER_1"/>
    <property type="match status" value="1"/>
</dbReference>
<dbReference type="PANTHER" id="PTHR43177:SF3">
    <property type="entry name" value="PROTEIN NRFC HOMOLOG"/>
    <property type="match status" value="1"/>
</dbReference>
<keyword evidence="5" id="KW-0408">Iron</keyword>
<dbReference type="GO" id="GO:0042597">
    <property type="term" value="C:periplasmic space"/>
    <property type="evidence" value="ECO:0007669"/>
    <property type="project" value="UniProtKB-SubCell"/>
</dbReference>
<feature type="domain" description="4Fe-4S ferredoxin-type" evidence="8">
    <location>
        <begin position="153"/>
        <end position="182"/>
    </location>
</feature>
<evidence type="ECO:0000256" key="7">
    <source>
        <dbReference type="SAM" id="SignalP"/>
    </source>
</evidence>
<dbReference type="PANTHER" id="PTHR43177">
    <property type="entry name" value="PROTEIN NRFC"/>
    <property type="match status" value="1"/>
</dbReference>
<protein>
    <submittedName>
        <fullName evidence="9">Periplasmic 4Fe-4S ferredoxin (TAT substrate)</fullName>
    </submittedName>
</protein>
<evidence type="ECO:0000256" key="1">
    <source>
        <dbReference type="ARBA" id="ARBA00004418"/>
    </source>
</evidence>
<dbReference type="InterPro" id="IPR017900">
    <property type="entry name" value="4Fe4S_Fe_S_CS"/>
</dbReference>
<sequence length="269" mass="30214">MLGLPYSAGGFEIMKNNRRTFIKLAGLAAAGLAIAPKAMASSGGHSPVKPHAEGFHGKHWAMVIDTTKLHDEEEIAKLAHVCHSLHNVPEAKGKKEIKWIWSDEYEHTFPEQENPHMSEEVHHRDFVLMCNHCEHPPCVRVCPTKATYKRPDGIVAMDYHRCIGCRYCMAGCPFGARSFNWGEPRKNLDLTKLNPEYPTRMRGVVEKCNFCVERLSVGKIPACAEASEGAMIFGDLADPESEVRKVLRERFTIRRKPAAGTEPSVYYII</sequence>
<dbReference type="STRING" id="1322246.BN4_12500"/>
<dbReference type="Gene3D" id="3.30.70.20">
    <property type="match status" value="2"/>
</dbReference>
<dbReference type="eggNOG" id="COG0437">
    <property type="taxonomic scope" value="Bacteria"/>
</dbReference>
<gene>
    <name evidence="9" type="primary">dsrO</name>
    <name evidence="9" type="ordered locus">BN4_12500</name>
</gene>
<reference evidence="10" key="2">
    <citation type="journal article" date="2013" name="Stand. Genomic Sci.">
        <title>Complete genome sequence of Desulfocapsa sulfexigens, a marine deltaproteobacterium specialized in disproportionating inorganic sulfur compounds.</title>
        <authorList>
            <person name="Finster K.W."/>
            <person name="Kjeldsen K.U."/>
            <person name="Kube M."/>
            <person name="Reinhardt R."/>
            <person name="Mussmann M."/>
            <person name="Amann R."/>
            <person name="Schreiber L."/>
        </authorList>
    </citation>
    <scope>NUCLEOTIDE SEQUENCE [LARGE SCALE GENOMIC DNA]</scope>
    <source>
        <strain evidence="10">DSM 10523 / SB164P1</strain>
    </source>
</reference>
<keyword evidence="10" id="KW-1185">Reference proteome</keyword>
<feature type="signal peptide" evidence="7">
    <location>
        <begin position="1"/>
        <end position="40"/>
    </location>
</feature>
<dbReference type="GO" id="GO:0046872">
    <property type="term" value="F:metal ion binding"/>
    <property type="evidence" value="ECO:0007669"/>
    <property type="project" value="UniProtKB-KW"/>
</dbReference>
<dbReference type="PATRIC" id="fig|879567.3.peg.2678"/>
<keyword evidence="3" id="KW-0004">4Fe-4S</keyword>
<dbReference type="InterPro" id="IPR054822">
    <property type="entry name" value="DsrO-like"/>
</dbReference>
<dbReference type="GO" id="GO:0051539">
    <property type="term" value="F:4 iron, 4 sulfur cluster binding"/>
    <property type="evidence" value="ECO:0007669"/>
    <property type="project" value="UniProtKB-KW"/>
</dbReference>
<dbReference type="NCBIfam" id="NF045797">
    <property type="entry name" value="DsrO"/>
    <property type="match status" value="1"/>
</dbReference>
<dbReference type="InterPro" id="IPR050954">
    <property type="entry name" value="ET_IronSulfur_Cluster-Binding"/>
</dbReference>
<name>M1WMK0_PSEP2</name>
<evidence type="ECO:0000256" key="2">
    <source>
        <dbReference type="ARBA" id="ARBA00011771"/>
    </source>
</evidence>
<evidence type="ECO:0000256" key="5">
    <source>
        <dbReference type="ARBA" id="ARBA00023004"/>
    </source>
</evidence>
<dbReference type="SUPFAM" id="SSF54862">
    <property type="entry name" value="4Fe-4S ferredoxins"/>
    <property type="match status" value="1"/>
</dbReference>
<evidence type="ECO:0000256" key="4">
    <source>
        <dbReference type="ARBA" id="ARBA00022723"/>
    </source>
</evidence>
<dbReference type="InterPro" id="IPR006311">
    <property type="entry name" value="TAT_signal"/>
</dbReference>
<evidence type="ECO:0000256" key="6">
    <source>
        <dbReference type="ARBA" id="ARBA00023014"/>
    </source>
</evidence>
<evidence type="ECO:0000256" key="3">
    <source>
        <dbReference type="ARBA" id="ARBA00022485"/>
    </source>
</evidence>
<proteinExistence type="predicted"/>
<dbReference type="AlphaFoldDB" id="M1WMK0"/>